<dbReference type="EMBL" id="KE123882">
    <property type="protein sequence ID" value="EWC85935.1"/>
    <property type="molecule type" value="Genomic_DNA"/>
</dbReference>
<protein>
    <recommendedName>
        <fullName evidence="3">RRM domain-containing protein</fullName>
    </recommendedName>
</protein>
<dbReference type="PANTHER" id="PTHR13238">
    <property type="entry name" value="PROTEIN C21ORF59"/>
    <property type="match status" value="1"/>
</dbReference>
<evidence type="ECO:0000256" key="2">
    <source>
        <dbReference type="PROSITE-ProRule" id="PRU00176"/>
    </source>
</evidence>
<dbReference type="GO" id="GO:0003352">
    <property type="term" value="P:regulation of cilium movement"/>
    <property type="evidence" value="ECO:0007669"/>
    <property type="project" value="InterPro"/>
</dbReference>
<accession>W7JZ27</accession>
<dbReference type="PANTHER" id="PTHR13238:SF0">
    <property type="entry name" value="CILIA- AND FLAGELLA-ASSOCIATED PROTEIN 298"/>
    <property type="match status" value="1"/>
</dbReference>
<dbReference type="GO" id="GO:0003723">
    <property type="term" value="F:RNA binding"/>
    <property type="evidence" value="ECO:0007669"/>
    <property type="project" value="UniProtKB-UniRule"/>
</dbReference>
<comment type="similarity">
    <text evidence="1">Belongs to the CFAP298 family.</text>
</comment>
<dbReference type="InterPro" id="IPR021298">
    <property type="entry name" value="CFAP298"/>
</dbReference>
<proteinExistence type="inferred from homology"/>
<sequence length="332" mass="37955">MVLIHAKGIEDNHQFLYETNVNILVEDLKKELTQVHNFQSKILKLCDASIELAKHGPLRPEGLRGLCEEDLKIMNTEGYNPKDATNLDQYNFRTGIPPAKEEGKKLMEVVEHVKNELSIHRIEKNMTVNVNKLNEYLNLIIQALNSCYPSMESLPAYDPTRLIIEKDNPFNDMMNEGAEIQMNQGGNVDSHEQEQEEINNRSIFVGNVDYSTQPEELQSLFSECGLINRVTILVNKNTGHSKGYAYIEFADASSVRTALSLSESFFKKRQIKVCSKRRNIPGFNRPKISPFRGRGMKSALGVRGRLRQPSFRPFYRGRGAYKKIVTNPYERT</sequence>
<dbReference type="SUPFAM" id="SSF54928">
    <property type="entry name" value="RNA-binding domain, RBD"/>
    <property type="match status" value="1"/>
</dbReference>
<dbReference type="PROSITE" id="PS50102">
    <property type="entry name" value="RRM"/>
    <property type="match status" value="1"/>
</dbReference>
<keyword evidence="5" id="KW-1185">Reference proteome</keyword>
<dbReference type="SMART" id="SM00360">
    <property type="entry name" value="RRM"/>
    <property type="match status" value="1"/>
</dbReference>
<dbReference type="AlphaFoldDB" id="W7JZ27"/>
<evidence type="ECO:0000256" key="1">
    <source>
        <dbReference type="ARBA" id="ARBA00009619"/>
    </source>
</evidence>
<evidence type="ECO:0000313" key="4">
    <source>
        <dbReference type="EMBL" id="EWC85935.1"/>
    </source>
</evidence>
<dbReference type="Pfam" id="PF00076">
    <property type="entry name" value="RRM_1"/>
    <property type="match status" value="1"/>
</dbReference>
<dbReference type="CDD" id="cd12306">
    <property type="entry name" value="RRM_II_PABPs"/>
    <property type="match status" value="1"/>
</dbReference>
<organism evidence="4 5">
    <name type="scientific">Plasmodium falciparum (isolate NF54)</name>
    <dbReference type="NCBI Taxonomy" id="5843"/>
    <lineage>
        <taxon>Eukaryota</taxon>
        <taxon>Sar</taxon>
        <taxon>Alveolata</taxon>
        <taxon>Apicomplexa</taxon>
        <taxon>Aconoidasida</taxon>
        <taxon>Haemosporida</taxon>
        <taxon>Plasmodiidae</taxon>
        <taxon>Plasmodium</taxon>
        <taxon>Plasmodium (Laverania)</taxon>
    </lineage>
</organism>
<keyword evidence="2" id="KW-0694">RNA-binding</keyword>
<dbReference type="InterPro" id="IPR000504">
    <property type="entry name" value="RRM_dom"/>
</dbReference>
<evidence type="ECO:0000259" key="3">
    <source>
        <dbReference type="PROSITE" id="PS50102"/>
    </source>
</evidence>
<dbReference type="Gene3D" id="3.30.70.330">
    <property type="match status" value="1"/>
</dbReference>
<evidence type="ECO:0000313" key="5">
    <source>
        <dbReference type="Proteomes" id="UP000030673"/>
    </source>
</evidence>
<dbReference type="InterPro" id="IPR012677">
    <property type="entry name" value="Nucleotide-bd_a/b_plait_sf"/>
</dbReference>
<reference evidence="4 5" key="1">
    <citation type="submission" date="2013-02" db="EMBL/GenBank/DDBJ databases">
        <title>The Genome Sequence of Plasmodium falciparum NF54.</title>
        <authorList>
            <consortium name="The Broad Institute Genome Sequencing Platform"/>
            <consortium name="The Broad Institute Genome Sequencing Center for Infectious Disease"/>
            <person name="Neafsey D."/>
            <person name="Cheeseman I."/>
            <person name="Volkman S."/>
            <person name="Adams J."/>
            <person name="Walker B."/>
            <person name="Young S.K."/>
            <person name="Zeng Q."/>
            <person name="Gargeya S."/>
            <person name="Fitzgerald M."/>
            <person name="Haas B."/>
            <person name="Abouelleil A."/>
            <person name="Alvarado L."/>
            <person name="Arachchi H.M."/>
            <person name="Berlin A.M."/>
            <person name="Chapman S.B."/>
            <person name="Dewar J."/>
            <person name="Goldberg J."/>
            <person name="Griggs A."/>
            <person name="Gujja S."/>
            <person name="Hansen M."/>
            <person name="Howarth C."/>
            <person name="Imamovic A."/>
            <person name="Larimer J."/>
            <person name="McCowan C."/>
            <person name="Murphy C."/>
            <person name="Neiman D."/>
            <person name="Pearson M."/>
            <person name="Priest M."/>
            <person name="Roberts A."/>
            <person name="Saif S."/>
            <person name="Shea T."/>
            <person name="Sisk P."/>
            <person name="Sykes S."/>
            <person name="Wortman J."/>
            <person name="Nusbaum C."/>
            <person name="Birren B."/>
        </authorList>
    </citation>
    <scope>NUCLEOTIDE SEQUENCE [LARGE SCALE GENOMIC DNA]</scope>
    <source>
        <strain evidence="4 5">NF54</strain>
    </source>
</reference>
<gene>
    <name evidence="4" type="ORF">PFNF54_05599</name>
</gene>
<dbReference type="Proteomes" id="UP000030673">
    <property type="component" value="Unassembled WGS sequence"/>
</dbReference>
<feature type="domain" description="RRM" evidence="3">
    <location>
        <begin position="201"/>
        <end position="278"/>
    </location>
</feature>
<dbReference type="InterPro" id="IPR035979">
    <property type="entry name" value="RBD_domain_sf"/>
</dbReference>
<name>W7JZ27_PLAFO</name>